<dbReference type="RefSeq" id="WP_139755699.1">
    <property type="nucleotide sequence ID" value="NZ_CP039852.1"/>
</dbReference>
<reference evidence="1 2" key="1">
    <citation type="submission" date="2019-04" db="EMBL/GenBank/DDBJ databases">
        <title>Salinimonas iocasae sp. nov., a halophilic bacterium isolated from the outer tube casing of tubeworms in Okinawa Trough.</title>
        <authorList>
            <person name="Zhang H."/>
            <person name="Wang H."/>
            <person name="Li C."/>
        </authorList>
    </citation>
    <scope>NUCLEOTIDE SEQUENCE [LARGE SCALE GENOMIC DNA]</scope>
    <source>
        <strain evidence="1 2">KX18D6</strain>
    </source>
</reference>
<evidence type="ECO:0000313" key="2">
    <source>
        <dbReference type="Proteomes" id="UP000304912"/>
    </source>
</evidence>
<organism evidence="1 2">
    <name type="scientific">Salinimonas iocasae</name>
    <dbReference type="NCBI Taxonomy" id="2572577"/>
    <lineage>
        <taxon>Bacteria</taxon>
        <taxon>Pseudomonadati</taxon>
        <taxon>Pseudomonadota</taxon>
        <taxon>Gammaproteobacteria</taxon>
        <taxon>Alteromonadales</taxon>
        <taxon>Alteromonadaceae</taxon>
        <taxon>Alteromonas/Salinimonas group</taxon>
        <taxon>Salinimonas</taxon>
    </lineage>
</organism>
<dbReference type="AlphaFoldDB" id="A0A5B7YBI9"/>
<evidence type="ECO:0000313" key="1">
    <source>
        <dbReference type="EMBL" id="QCZ92951.1"/>
    </source>
</evidence>
<dbReference type="EMBL" id="CP039852">
    <property type="protein sequence ID" value="QCZ92951.1"/>
    <property type="molecule type" value="Genomic_DNA"/>
</dbReference>
<dbReference type="OrthoDB" id="6148994at2"/>
<name>A0A5B7YBI9_9ALTE</name>
<dbReference type="Pfam" id="PF10679">
    <property type="entry name" value="DUF2491"/>
    <property type="match status" value="1"/>
</dbReference>
<dbReference type="InterPro" id="IPR019621">
    <property type="entry name" value="DUF2491"/>
</dbReference>
<sequence length="216" mass="23961">MFSKLFGRKPTTPAAPKPPEIMGLYLGGSFELDALKLKVLTPDLIIESCAASQLIQAVGHAQLDSGGDLLRFYTDDDGFLQVVTDGGLTENHITDVKLWHFYDTKTIGSDAQWNECLTSLISQPTYELEGKTFTRVWDAVGESSPPVAVTEKTYEEDGDVSTTDQFMMLYERPLDDERFESLLVVGEEKIINNNKDRCLVISTGFDVLPTDIQING</sequence>
<dbReference type="Proteomes" id="UP000304912">
    <property type="component" value="Chromosome"/>
</dbReference>
<accession>A0A5B7YBI9</accession>
<keyword evidence="2" id="KW-1185">Reference proteome</keyword>
<proteinExistence type="predicted"/>
<dbReference type="KEGG" id="salk:FBQ74_05355"/>
<gene>
    <name evidence="1" type="ORF">FBQ74_05355</name>
</gene>
<protein>
    <submittedName>
        <fullName evidence="1">DUF2491 family protein</fullName>
    </submittedName>
</protein>